<feature type="domain" description="Fructose-1-6-bisphosphatase class 1 C-terminal" evidence="13">
    <location>
        <begin position="209"/>
        <end position="337"/>
    </location>
</feature>
<dbReference type="HAMAP" id="MF_01855">
    <property type="entry name" value="FBPase_class1"/>
    <property type="match status" value="1"/>
</dbReference>
<dbReference type="Gene3D" id="3.30.540.10">
    <property type="entry name" value="Fructose-1,6-Bisphosphatase, subunit A, domain 1"/>
    <property type="match status" value="1"/>
</dbReference>
<dbReference type="GO" id="GO:0046872">
    <property type="term" value="F:metal ion binding"/>
    <property type="evidence" value="ECO:0007669"/>
    <property type="project" value="UniProtKB-KW"/>
</dbReference>
<dbReference type="GO" id="GO:0006000">
    <property type="term" value="P:fructose metabolic process"/>
    <property type="evidence" value="ECO:0007669"/>
    <property type="project" value="TreeGrafter"/>
</dbReference>
<dbReference type="GO" id="GO:0005986">
    <property type="term" value="P:sucrose biosynthetic process"/>
    <property type="evidence" value="ECO:0007669"/>
    <property type="project" value="TreeGrafter"/>
</dbReference>
<dbReference type="NCBIfam" id="NF006779">
    <property type="entry name" value="PRK09293.1-3"/>
    <property type="match status" value="1"/>
</dbReference>
<evidence type="ECO:0000256" key="8">
    <source>
        <dbReference type="ARBA" id="ARBA00022801"/>
    </source>
</evidence>
<dbReference type="InterPro" id="IPR000146">
    <property type="entry name" value="FBPase_class-1"/>
</dbReference>
<dbReference type="GO" id="GO:0005829">
    <property type="term" value="C:cytosol"/>
    <property type="evidence" value="ECO:0007669"/>
    <property type="project" value="TreeGrafter"/>
</dbReference>
<dbReference type="GeneID" id="20090634"/>
<dbReference type="SUPFAM" id="SSF56655">
    <property type="entry name" value="Carbohydrate phosphatase"/>
    <property type="match status" value="1"/>
</dbReference>
<dbReference type="AlphaFoldDB" id="A0A024TFE4"/>
<name>A0A024TFE4_9STRA</name>
<evidence type="ECO:0000256" key="11">
    <source>
        <dbReference type="RuleBase" id="RU000508"/>
    </source>
</evidence>
<dbReference type="InterPro" id="IPR033391">
    <property type="entry name" value="FBPase_N"/>
</dbReference>
<protein>
    <recommendedName>
        <fullName evidence="5">fructose-bisphosphatase</fullName>
        <ecNumber evidence="5">3.1.3.11</ecNumber>
    </recommendedName>
</protein>
<dbReference type="EC" id="3.1.3.11" evidence="5"/>
<dbReference type="GO" id="GO:0006094">
    <property type="term" value="P:gluconeogenesis"/>
    <property type="evidence" value="ECO:0007669"/>
    <property type="project" value="TreeGrafter"/>
</dbReference>
<evidence type="ECO:0000313" key="14">
    <source>
        <dbReference type="EMBL" id="ETV92062.1"/>
    </source>
</evidence>
<evidence type="ECO:0000256" key="6">
    <source>
        <dbReference type="ARBA" id="ARBA00022490"/>
    </source>
</evidence>
<evidence type="ECO:0000256" key="4">
    <source>
        <dbReference type="ARBA" id="ARBA00010941"/>
    </source>
</evidence>
<evidence type="ECO:0000256" key="3">
    <source>
        <dbReference type="ARBA" id="ARBA00005215"/>
    </source>
</evidence>
<dbReference type="Gene3D" id="3.40.190.80">
    <property type="match status" value="1"/>
</dbReference>
<dbReference type="NCBIfam" id="NF006780">
    <property type="entry name" value="PRK09293.1-4"/>
    <property type="match status" value="1"/>
</dbReference>
<dbReference type="Pfam" id="PF18913">
    <property type="entry name" value="FBPase_C"/>
    <property type="match status" value="1"/>
</dbReference>
<proteinExistence type="inferred from homology"/>
<dbReference type="CDD" id="cd00354">
    <property type="entry name" value="FBPase"/>
    <property type="match status" value="1"/>
</dbReference>
<evidence type="ECO:0000259" key="12">
    <source>
        <dbReference type="Pfam" id="PF00316"/>
    </source>
</evidence>
<dbReference type="Pfam" id="PF00316">
    <property type="entry name" value="FBPase"/>
    <property type="match status" value="1"/>
</dbReference>
<dbReference type="GO" id="GO:0042132">
    <property type="term" value="F:fructose 1,6-bisphosphate 1-phosphatase activity"/>
    <property type="evidence" value="ECO:0007669"/>
    <property type="project" value="UniProtKB-EC"/>
</dbReference>
<keyword evidence="9" id="KW-0460">Magnesium</keyword>
<gene>
    <name evidence="14" type="ORF">H310_13584</name>
</gene>
<dbReference type="InterPro" id="IPR020548">
    <property type="entry name" value="Fructose_bisphosphatase_AS"/>
</dbReference>
<keyword evidence="6" id="KW-0963">Cytoplasm</keyword>
<dbReference type="PRINTS" id="PR00115">
    <property type="entry name" value="F16BPHPHTASE"/>
</dbReference>
<evidence type="ECO:0000256" key="5">
    <source>
        <dbReference type="ARBA" id="ARBA00013093"/>
    </source>
</evidence>
<evidence type="ECO:0000256" key="10">
    <source>
        <dbReference type="ARBA" id="ARBA00023277"/>
    </source>
</evidence>
<dbReference type="PANTHER" id="PTHR11556">
    <property type="entry name" value="FRUCTOSE-1,6-BISPHOSPHATASE-RELATED"/>
    <property type="match status" value="1"/>
</dbReference>
<keyword evidence="10 11" id="KW-0119">Carbohydrate metabolism</keyword>
<dbReference type="STRING" id="157072.A0A024TFE4"/>
<comment type="cofactor">
    <cofactor evidence="2">
        <name>Mg(2+)</name>
        <dbReference type="ChEBI" id="CHEBI:18420"/>
    </cofactor>
</comment>
<feature type="domain" description="Fructose-1-6-bisphosphatase class I N-terminal" evidence="12">
    <location>
        <begin position="35"/>
        <end position="201"/>
    </location>
</feature>
<dbReference type="GO" id="GO:0030388">
    <property type="term" value="P:fructose 1,6-bisphosphate metabolic process"/>
    <property type="evidence" value="ECO:0007669"/>
    <property type="project" value="TreeGrafter"/>
</dbReference>
<keyword evidence="8 11" id="KW-0378">Hydrolase</keyword>
<dbReference type="FunFam" id="3.40.190.80:FF:000011">
    <property type="entry name" value="Fructose-1,6-bisphosphatase class 1"/>
    <property type="match status" value="1"/>
</dbReference>
<keyword evidence="7" id="KW-0479">Metal-binding</keyword>
<comment type="pathway">
    <text evidence="3">Carbohydrate biosynthesis; Calvin cycle.</text>
</comment>
<evidence type="ECO:0000259" key="13">
    <source>
        <dbReference type="Pfam" id="PF18913"/>
    </source>
</evidence>
<evidence type="ECO:0000256" key="1">
    <source>
        <dbReference type="ARBA" id="ARBA00001273"/>
    </source>
</evidence>
<dbReference type="OrthoDB" id="10256725at2759"/>
<dbReference type="eggNOG" id="KOG1458">
    <property type="taxonomic scope" value="Eukaryota"/>
</dbReference>
<dbReference type="InterPro" id="IPR044015">
    <property type="entry name" value="FBPase_C_dom"/>
</dbReference>
<comment type="similarity">
    <text evidence="4 11">Belongs to the FBPase class 1 family.</text>
</comment>
<organism evidence="14">
    <name type="scientific">Aphanomyces invadans</name>
    <dbReference type="NCBI Taxonomy" id="157072"/>
    <lineage>
        <taxon>Eukaryota</taxon>
        <taxon>Sar</taxon>
        <taxon>Stramenopiles</taxon>
        <taxon>Oomycota</taxon>
        <taxon>Saprolegniomycetes</taxon>
        <taxon>Saprolegniales</taxon>
        <taxon>Verrucalvaceae</taxon>
        <taxon>Aphanomyces</taxon>
    </lineage>
</organism>
<reference evidence="14" key="1">
    <citation type="submission" date="2013-12" db="EMBL/GenBank/DDBJ databases">
        <title>The Genome Sequence of Aphanomyces invadans NJM9701.</title>
        <authorList>
            <consortium name="The Broad Institute Genomics Platform"/>
            <person name="Russ C."/>
            <person name="Tyler B."/>
            <person name="van West P."/>
            <person name="Dieguez-Uribeondo J."/>
            <person name="Young S.K."/>
            <person name="Zeng Q."/>
            <person name="Gargeya S."/>
            <person name="Fitzgerald M."/>
            <person name="Abouelleil A."/>
            <person name="Alvarado L."/>
            <person name="Chapman S.B."/>
            <person name="Gainer-Dewar J."/>
            <person name="Goldberg J."/>
            <person name="Griggs A."/>
            <person name="Gujja S."/>
            <person name="Hansen M."/>
            <person name="Howarth C."/>
            <person name="Imamovic A."/>
            <person name="Ireland A."/>
            <person name="Larimer J."/>
            <person name="McCowan C."/>
            <person name="Murphy C."/>
            <person name="Pearson M."/>
            <person name="Poon T.W."/>
            <person name="Priest M."/>
            <person name="Roberts A."/>
            <person name="Saif S."/>
            <person name="Shea T."/>
            <person name="Sykes S."/>
            <person name="Wortman J."/>
            <person name="Nusbaum C."/>
            <person name="Birren B."/>
        </authorList>
    </citation>
    <scope>NUCLEOTIDE SEQUENCE [LARGE SCALE GENOMIC DNA]</scope>
    <source>
        <strain evidence="14">NJM9701</strain>
    </source>
</reference>
<dbReference type="InterPro" id="IPR028343">
    <property type="entry name" value="FBPtase"/>
</dbReference>
<evidence type="ECO:0000256" key="2">
    <source>
        <dbReference type="ARBA" id="ARBA00001946"/>
    </source>
</evidence>
<sequence length="349" mass="37681">MNNATAHRPITTAPRAGESLGAFVGQLDASLPGSLLLRVAEACMDIQALIQRGALADNVLGSAHSGNVQGEVQQKLDLLSNDAMLRRCQDDPSLAGMCSEESEDVYAASPSGRYLLLFDPLDGSSNIDVNVSIGTIFSVLPHTPSVNATATVASDFLQSGDRQLAAGYAIYGPQTTLVITVGHGVHMFTLDVARQVFVCTQPQVTLSLSTKEFAINMSNTRHWEPPIAAYVADCLAGVQGPRGKDFNMRWIASMVAEVHRILCRGGVFLYPWDVRMKGRMEGRLRLLYEANPMSLLIEQAGGAASIGVKRMLDVIPTSLHQRVPVILGCREEVQAIVGYHLQTPNDDRP</sequence>
<dbReference type="VEuPathDB" id="FungiDB:H310_13584"/>
<dbReference type="PROSITE" id="PS00124">
    <property type="entry name" value="FBPASE"/>
    <property type="match status" value="1"/>
</dbReference>
<dbReference type="PIRSF" id="PIRSF500210">
    <property type="entry name" value="FBPtase"/>
    <property type="match status" value="1"/>
</dbReference>
<evidence type="ECO:0000256" key="7">
    <source>
        <dbReference type="ARBA" id="ARBA00022723"/>
    </source>
</evidence>
<dbReference type="PANTHER" id="PTHR11556:SF35">
    <property type="entry name" value="SEDOHEPTULOSE-1,7-BISPHOSPHATASE, CHLOROPLASTIC"/>
    <property type="match status" value="1"/>
</dbReference>
<dbReference type="EMBL" id="KI914004">
    <property type="protein sequence ID" value="ETV92062.1"/>
    <property type="molecule type" value="Genomic_DNA"/>
</dbReference>
<dbReference type="GO" id="GO:0006002">
    <property type="term" value="P:fructose 6-phosphate metabolic process"/>
    <property type="evidence" value="ECO:0007669"/>
    <property type="project" value="TreeGrafter"/>
</dbReference>
<dbReference type="RefSeq" id="XP_008879359.1">
    <property type="nucleotide sequence ID" value="XM_008881137.1"/>
</dbReference>
<evidence type="ECO:0000256" key="9">
    <source>
        <dbReference type="ARBA" id="ARBA00022842"/>
    </source>
</evidence>
<accession>A0A024TFE4</accession>
<dbReference type="PIRSF" id="PIRSF000904">
    <property type="entry name" value="FBPtase_SBPase"/>
    <property type="match status" value="1"/>
</dbReference>
<comment type="catalytic activity">
    <reaction evidence="1">
        <text>beta-D-fructose 1,6-bisphosphate + H2O = beta-D-fructose 6-phosphate + phosphate</text>
        <dbReference type="Rhea" id="RHEA:11064"/>
        <dbReference type="ChEBI" id="CHEBI:15377"/>
        <dbReference type="ChEBI" id="CHEBI:32966"/>
        <dbReference type="ChEBI" id="CHEBI:43474"/>
        <dbReference type="ChEBI" id="CHEBI:57634"/>
        <dbReference type="EC" id="3.1.3.11"/>
    </reaction>
</comment>